<gene>
    <name evidence="2" type="ORF">A7U60_g4015</name>
</gene>
<dbReference type="Proteomes" id="UP000757232">
    <property type="component" value="Unassembled WGS sequence"/>
</dbReference>
<evidence type="ECO:0000259" key="1">
    <source>
        <dbReference type="Pfam" id="PF00266"/>
    </source>
</evidence>
<name>A0A9Q5HZC7_SANBA</name>
<dbReference type="GO" id="GO:0016740">
    <property type="term" value="F:transferase activity"/>
    <property type="evidence" value="ECO:0007669"/>
    <property type="project" value="UniProtKB-KW"/>
</dbReference>
<accession>A0A9Q5HZC7</accession>
<dbReference type="Pfam" id="PF00266">
    <property type="entry name" value="Aminotran_5"/>
    <property type="match status" value="1"/>
</dbReference>
<dbReference type="EMBL" id="LNZH02000169">
    <property type="protein sequence ID" value="OCB88827.1"/>
    <property type="molecule type" value="Genomic_DNA"/>
</dbReference>
<dbReference type="InterPro" id="IPR015421">
    <property type="entry name" value="PyrdxlP-dep_Trfase_major"/>
</dbReference>
<protein>
    <submittedName>
        <fullName evidence="2">PLP-dependent transferase</fullName>
    </submittedName>
</protein>
<dbReference type="Gene3D" id="3.40.640.10">
    <property type="entry name" value="Type I PLP-dependent aspartate aminotransferase-like (Major domain)"/>
    <property type="match status" value="1"/>
</dbReference>
<dbReference type="InterPro" id="IPR015422">
    <property type="entry name" value="PyrdxlP-dep_Trfase_small"/>
</dbReference>
<dbReference type="InterPro" id="IPR015424">
    <property type="entry name" value="PyrdxlP-dep_Trfase"/>
</dbReference>
<reference evidence="2" key="1">
    <citation type="submission" date="2016-06" db="EMBL/GenBank/DDBJ databases">
        <title>Draft Genome sequence of the fungus Inonotus baumii.</title>
        <authorList>
            <person name="Zhu H."/>
            <person name="Lin W."/>
        </authorList>
    </citation>
    <scope>NUCLEOTIDE SEQUENCE</scope>
    <source>
        <strain evidence="2">821</strain>
    </source>
</reference>
<dbReference type="InterPro" id="IPR000192">
    <property type="entry name" value="Aminotrans_V_dom"/>
</dbReference>
<proteinExistence type="predicted"/>
<keyword evidence="2" id="KW-0808">Transferase</keyword>
<comment type="caution">
    <text evidence="2">The sequence shown here is derived from an EMBL/GenBank/DDBJ whole genome shotgun (WGS) entry which is preliminary data.</text>
</comment>
<dbReference type="PANTHER" id="PTHR43586">
    <property type="entry name" value="CYSTEINE DESULFURASE"/>
    <property type="match status" value="1"/>
</dbReference>
<dbReference type="SUPFAM" id="SSF53383">
    <property type="entry name" value="PLP-dependent transferases"/>
    <property type="match status" value="1"/>
</dbReference>
<dbReference type="OrthoDB" id="420046at2759"/>
<keyword evidence="3" id="KW-1185">Reference proteome</keyword>
<sequence length="427" mass="46000">MLDMGKVRASFPSLGGGYIFADSAGGSQCLESVAAKVSDYLLNTNVQLGASYDVSVRSTNRVAEGAETTAQLINAASPDEVTFASSSTQAAENLARAIEKDVLDDEELIITGEHEANAGPWKKLAARRGLTIKTWPHTQLASAPNNPYSVELAINALLPLITAKTRLVAFTSCSNILGTIVDVENVIKAIRAEAAKHGARKVEISVDCVAYAPHRRIDVKKWDVDYCFFSYYKVYGPHICALYARAASLANSLSALTHHFLSVDKIAYKISPGGAGYELTYAVSAVLSYLQSLSPSGNIDDSFAFIAAHEQELLKPLIGYLTSDEAKALGILIVGSETVDTWRAPTISFVVSGGRPIPSSDIVAYFDKKGKIGIRYGHFYAYTLVDSLQPKINVDDGVVRISLVHYNTIEEVNTLVSVLKEALQALS</sequence>
<organism evidence="2 3">
    <name type="scientific">Sanghuangporus baumii</name>
    <name type="common">Phellinus baumii</name>
    <dbReference type="NCBI Taxonomy" id="108892"/>
    <lineage>
        <taxon>Eukaryota</taxon>
        <taxon>Fungi</taxon>
        <taxon>Dikarya</taxon>
        <taxon>Basidiomycota</taxon>
        <taxon>Agaricomycotina</taxon>
        <taxon>Agaricomycetes</taxon>
        <taxon>Hymenochaetales</taxon>
        <taxon>Hymenochaetaceae</taxon>
        <taxon>Sanghuangporus</taxon>
    </lineage>
</organism>
<dbReference type="Gene3D" id="3.90.1150.10">
    <property type="entry name" value="Aspartate Aminotransferase, domain 1"/>
    <property type="match status" value="1"/>
</dbReference>
<feature type="domain" description="Aminotransferase class V" evidence="1">
    <location>
        <begin position="19"/>
        <end position="415"/>
    </location>
</feature>
<dbReference type="PANTHER" id="PTHR43586:SF21">
    <property type="entry name" value="PYRIDOXAL PHOSPHATE (PLP)-DEPENDENT ASPARTATE AMINOTRANSFERASE SUPERFAMILY"/>
    <property type="match status" value="1"/>
</dbReference>
<evidence type="ECO:0000313" key="3">
    <source>
        <dbReference type="Proteomes" id="UP000757232"/>
    </source>
</evidence>
<dbReference type="AlphaFoldDB" id="A0A9Q5HZC7"/>
<evidence type="ECO:0000313" key="2">
    <source>
        <dbReference type="EMBL" id="OCB88827.1"/>
    </source>
</evidence>